<evidence type="ECO:0000313" key="4">
    <source>
        <dbReference type="Proteomes" id="UP000198984"/>
    </source>
</evidence>
<dbReference type="PIRSF" id="PIRSF007531">
    <property type="entry name" value="CPT"/>
    <property type="match status" value="1"/>
</dbReference>
<dbReference type="GO" id="GO:0005524">
    <property type="term" value="F:ATP binding"/>
    <property type="evidence" value="ECO:0007669"/>
    <property type="project" value="InterPro"/>
</dbReference>
<keyword evidence="4" id="KW-1185">Reference proteome</keyword>
<dbReference type="AlphaFoldDB" id="A0A1H8GAJ4"/>
<name>A0A1H8GAJ4_9BACT</name>
<feature type="active site" evidence="1">
    <location>
        <position position="42"/>
    </location>
</feature>
<dbReference type="OrthoDB" id="1493892at2"/>
<sequence>MSIQNSSGKIILLNGASSAGKSTLCGALQAELTVPFLQFSLDFFMFNSKVLPKRREQTGPFSWPVIRPKLFGGYFNCLAGLANAGNNVLTDYIIESQEQLQQLIQKLGHLDVFLVGVHCPLPELERREKLRGDRAIGDAKRDLETVHTFTKYDFEVDSMNPPDENAKAIAEAWEQRAGRGALGSNTLPQNNI</sequence>
<dbReference type="InterPro" id="IPR027417">
    <property type="entry name" value="P-loop_NTPase"/>
</dbReference>
<dbReference type="Pfam" id="PF07931">
    <property type="entry name" value="CPT"/>
    <property type="match status" value="1"/>
</dbReference>
<reference evidence="3 4" key="1">
    <citation type="submission" date="2016-10" db="EMBL/GenBank/DDBJ databases">
        <authorList>
            <person name="de Groot N.N."/>
        </authorList>
    </citation>
    <scope>NUCLEOTIDE SEQUENCE [LARGE SCALE GENOMIC DNA]</scope>
    <source>
        <strain evidence="3 4">DSM 21039</strain>
    </source>
</reference>
<proteinExistence type="predicted"/>
<dbReference type="GO" id="GO:0016740">
    <property type="term" value="F:transferase activity"/>
    <property type="evidence" value="ECO:0007669"/>
    <property type="project" value="UniProtKB-KW"/>
</dbReference>
<organism evidence="3 4">
    <name type="scientific">Chitinophaga rupis</name>
    <dbReference type="NCBI Taxonomy" id="573321"/>
    <lineage>
        <taxon>Bacteria</taxon>
        <taxon>Pseudomonadati</taxon>
        <taxon>Bacteroidota</taxon>
        <taxon>Chitinophagia</taxon>
        <taxon>Chitinophagales</taxon>
        <taxon>Chitinophagaceae</taxon>
        <taxon>Chitinophaga</taxon>
    </lineage>
</organism>
<accession>A0A1H8GAJ4</accession>
<evidence type="ECO:0000256" key="1">
    <source>
        <dbReference type="PIRSR" id="PIRSR007531-1"/>
    </source>
</evidence>
<dbReference type="EMBL" id="FOBB01000010">
    <property type="protein sequence ID" value="SEN41003.1"/>
    <property type="molecule type" value="Genomic_DNA"/>
</dbReference>
<dbReference type="InterPro" id="IPR012853">
    <property type="entry name" value="CPT"/>
</dbReference>
<dbReference type="Proteomes" id="UP000198984">
    <property type="component" value="Unassembled WGS sequence"/>
</dbReference>
<evidence type="ECO:0000256" key="2">
    <source>
        <dbReference type="PIRSR" id="PIRSR007531-2"/>
    </source>
</evidence>
<dbReference type="SUPFAM" id="SSF52540">
    <property type="entry name" value="P-loop containing nucleoside triphosphate hydrolases"/>
    <property type="match status" value="1"/>
</dbReference>
<keyword evidence="3" id="KW-0808">Transferase</keyword>
<dbReference type="RefSeq" id="WP_089919682.1">
    <property type="nucleotide sequence ID" value="NZ_FOBB01000010.1"/>
</dbReference>
<protein>
    <submittedName>
        <fullName evidence="3">Chloramphenicol 3-O phosphotransferase</fullName>
    </submittedName>
</protein>
<dbReference type="Gene3D" id="3.40.50.300">
    <property type="entry name" value="P-loop containing nucleotide triphosphate hydrolases"/>
    <property type="match status" value="1"/>
</dbReference>
<feature type="binding site" evidence="2">
    <location>
        <begin position="15"/>
        <end position="22"/>
    </location>
    <ligand>
        <name>ATP</name>
        <dbReference type="ChEBI" id="CHEBI:30616"/>
    </ligand>
</feature>
<evidence type="ECO:0000313" key="3">
    <source>
        <dbReference type="EMBL" id="SEN41003.1"/>
    </source>
</evidence>
<gene>
    <name evidence="3" type="ORF">SAMN04488505_11086</name>
</gene>